<evidence type="ECO:0000313" key="1">
    <source>
        <dbReference type="EMBL" id="EKC30871.1"/>
    </source>
</evidence>
<dbReference type="EMBL" id="JH817484">
    <property type="protein sequence ID" value="EKC30871.1"/>
    <property type="molecule type" value="Genomic_DNA"/>
</dbReference>
<dbReference type="GO" id="GO:0015179">
    <property type="term" value="F:L-amino acid transmembrane transporter activity"/>
    <property type="evidence" value="ECO:0007669"/>
    <property type="project" value="TreeGrafter"/>
</dbReference>
<accession>K1RA12</accession>
<dbReference type="HOGENOM" id="CLU_2851827_0_0_1"/>
<gene>
    <name evidence="1" type="ORF">CGI_10028551</name>
</gene>
<sequence>MDNPALSRSGIFISPKGVLQETGSVGLSLVVWAAGGMLSLMGEQHFYMIDLIPKVTFRPLTVADF</sequence>
<dbReference type="InParanoid" id="K1RA12"/>
<organism evidence="1">
    <name type="scientific">Magallana gigas</name>
    <name type="common">Pacific oyster</name>
    <name type="synonym">Crassostrea gigas</name>
    <dbReference type="NCBI Taxonomy" id="29159"/>
    <lineage>
        <taxon>Eukaryota</taxon>
        <taxon>Metazoa</taxon>
        <taxon>Spiralia</taxon>
        <taxon>Lophotrochozoa</taxon>
        <taxon>Mollusca</taxon>
        <taxon>Bivalvia</taxon>
        <taxon>Autobranchia</taxon>
        <taxon>Pteriomorphia</taxon>
        <taxon>Ostreida</taxon>
        <taxon>Ostreoidea</taxon>
        <taxon>Ostreidae</taxon>
        <taxon>Magallana</taxon>
    </lineage>
</organism>
<name>K1RA12_MAGGI</name>
<dbReference type="PANTHER" id="PTHR11785">
    <property type="entry name" value="AMINO ACID TRANSPORTER"/>
    <property type="match status" value="1"/>
</dbReference>
<dbReference type="AlphaFoldDB" id="K1RA12"/>
<protein>
    <submittedName>
        <fullName evidence="1">Cystine/glutamate transporter</fullName>
    </submittedName>
</protein>
<proteinExistence type="predicted"/>
<dbReference type="InterPro" id="IPR050598">
    <property type="entry name" value="AminoAcid_Transporter"/>
</dbReference>
<dbReference type="PANTHER" id="PTHR11785:SF512">
    <property type="entry name" value="SOBREMESA, ISOFORM B"/>
    <property type="match status" value="1"/>
</dbReference>
<reference evidence="1" key="1">
    <citation type="journal article" date="2012" name="Nature">
        <title>The oyster genome reveals stress adaptation and complexity of shell formation.</title>
        <authorList>
            <person name="Zhang G."/>
            <person name="Fang X."/>
            <person name="Guo X."/>
            <person name="Li L."/>
            <person name="Luo R."/>
            <person name="Xu F."/>
            <person name="Yang P."/>
            <person name="Zhang L."/>
            <person name="Wang X."/>
            <person name="Qi H."/>
            <person name="Xiong Z."/>
            <person name="Que H."/>
            <person name="Xie Y."/>
            <person name="Holland P.W."/>
            <person name="Paps J."/>
            <person name="Zhu Y."/>
            <person name="Wu F."/>
            <person name="Chen Y."/>
            <person name="Wang J."/>
            <person name="Peng C."/>
            <person name="Meng J."/>
            <person name="Yang L."/>
            <person name="Liu J."/>
            <person name="Wen B."/>
            <person name="Zhang N."/>
            <person name="Huang Z."/>
            <person name="Zhu Q."/>
            <person name="Feng Y."/>
            <person name="Mount A."/>
            <person name="Hedgecock D."/>
            <person name="Xu Z."/>
            <person name="Liu Y."/>
            <person name="Domazet-Loso T."/>
            <person name="Du Y."/>
            <person name="Sun X."/>
            <person name="Zhang S."/>
            <person name="Liu B."/>
            <person name="Cheng P."/>
            <person name="Jiang X."/>
            <person name="Li J."/>
            <person name="Fan D."/>
            <person name="Wang W."/>
            <person name="Fu W."/>
            <person name="Wang T."/>
            <person name="Wang B."/>
            <person name="Zhang J."/>
            <person name="Peng Z."/>
            <person name="Li Y."/>
            <person name="Li N."/>
            <person name="Wang J."/>
            <person name="Chen M."/>
            <person name="He Y."/>
            <person name="Tan F."/>
            <person name="Song X."/>
            <person name="Zheng Q."/>
            <person name="Huang R."/>
            <person name="Yang H."/>
            <person name="Du X."/>
            <person name="Chen L."/>
            <person name="Yang M."/>
            <person name="Gaffney P.M."/>
            <person name="Wang S."/>
            <person name="Luo L."/>
            <person name="She Z."/>
            <person name="Ming Y."/>
            <person name="Huang W."/>
            <person name="Zhang S."/>
            <person name="Huang B."/>
            <person name="Zhang Y."/>
            <person name="Qu T."/>
            <person name="Ni P."/>
            <person name="Miao G."/>
            <person name="Wang J."/>
            <person name="Wang Q."/>
            <person name="Steinberg C.E."/>
            <person name="Wang H."/>
            <person name="Li N."/>
            <person name="Qian L."/>
            <person name="Zhang G."/>
            <person name="Li Y."/>
            <person name="Yang H."/>
            <person name="Liu X."/>
            <person name="Wang J."/>
            <person name="Yin Y."/>
            <person name="Wang J."/>
        </authorList>
    </citation>
    <scope>NUCLEOTIDE SEQUENCE [LARGE SCALE GENOMIC DNA]</scope>
    <source>
        <strain evidence="1">05x7-T-G4-1.051#20</strain>
    </source>
</reference>